<sequence length="83" mass="9599">MHTTIDDMKNDERLRLEAIAQDHRYVLRPCRDGTPGVMIPERDAKNFPKMQKYLITEEAVHTLLRITVSDHDAFIVVPLELIG</sequence>
<dbReference type="EMBL" id="JXUW01000007">
    <property type="protein sequence ID" value="KJE77127.1"/>
    <property type="molecule type" value="Genomic_DNA"/>
</dbReference>
<reference evidence="1 2" key="1">
    <citation type="submission" date="2015-01" db="EMBL/GenBank/DDBJ databases">
        <title>Draft genome of the acidophilic iron oxidizer Ferrimicrobium acidiphilum strain T23.</title>
        <authorList>
            <person name="Poehlein A."/>
            <person name="Eisen S."/>
            <person name="Schloemann M."/>
            <person name="Johnson B.D."/>
            <person name="Daniel R."/>
            <person name="Muehling M."/>
        </authorList>
    </citation>
    <scope>NUCLEOTIDE SEQUENCE [LARGE SCALE GENOMIC DNA]</scope>
    <source>
        <strain evidence="1 2">T23</strain>
    </source>
</reference>
<protein>
    <submittedName>
        <fullName evidence="1">Uncharacterized protein</fullName>
    </submittedName>
</protein>
<comment type="caution">
    <text evidence="1">The sequence shown here is derived from an EMBL/GenBank/DDBJ whole genome shotgun (WGS) entry which is preliminary data.</text>
</comment>
<organism evidence="1 2">
    <name type="scientific">Ferrimicrobium acidiphilum DSM 19497</name>
    <dbReference type="NCBI Taxonomy" id="1121877"/>
    <lineage>
        <taxon>Bacteria</taxon>
        <taxon>Bacillati</taxon>
        <taxon>Actinomycetota</taxon>
        <taxon>Acidimicrobiia</taxon>
        <taxon>Acidimicrobiales</taxon>
        <taxon>Acidimicrobiaceae</taxon>
        <taxon>Ferrimicrobium</taxon>
    </lineage>
</organism>
<name>A0A0D8FXX5_9ACTN</name>
<dbReference type="Proteomes" id="UP000032336">
    <property type="component" value="Unassembled WGS sequence"/>
</dbReference>
<gene>
    <name evidence="1" type="ORF">FEAC_10570</name>
</gene>
<dbReference type="RefSeq" id="WP_035388890.1">
    <property type="nucleotide sequence ID" value="NZ_JQKF01000007.1"/>
</dbReference>
<evidence type="ECO:0000313" key="1">
    <source>
        <dbReference type="EMBL" id="KJE77127.1"/>
    </source>
</evidence>
<accession>A0A0D8FXX5</accession>
<proteinExistence type="predicted"/>
<dbReference type="GeneID" id="78372307"/>
<keyword evidence="2" id="KW-1185">Reference proteome</keyword>
<evidence type="ECO:0000313" key="2">
    <source>
        <dbReference type="Proteomes" id="UP000032336"/>
    </source>
</evidence>
<dbReference type="AlphaFoldDB" id="A0A0D8FXX5"/>